<evidence type="ECO:0000256" key="9">
    <source>
        <dbReference type="PIRSR" id="PIRSR602401-1"/>
    </source>
</evidence>
<evidence type="ECO:0000256" key="4">
    <source>
        <dbReference type="ARBA" id="ARBA00022617"/>
    </source>
</evidence>
<dbReference type="PANTHER" id="PTHR46300:SF1">
    <property type="entry name" value="P450, PUTATIVE (EUROFUNG)-RELATED"/>
    <property type="match status" value="1"/>
</dbReference>
<dbReference type="GO" id="GO:0016705">
    <property type="term" value="F:oxidoreductase activity, acting on paired donors, with incorporation or reduction of molecular oxygen"/>
    <property type="evidence" value="ECO:0007669"/>
    <property type="project" value="InterPro"/>
</dbReference>
<dbReference type="Proteomes" id="UP000008064">
    <property type="component" value="Unassembled WGS sequence"/>
</dbReference>
<dbReference type="PRINTS" id="PR00463">
    <property type="entry name" value="EP450I"/>
</dbReference>
<dbReference type="GO" id="GO:0004497">
    <property type="term" value="F:monooxygenase activity"/>
    <property type="evidence" value="ECO:0007669"/>
    <property type="project" value="UniProtKB-KW"/>
</dbReference>
<evidence type="ECO:0000256" key="10">
    <source>
        <dbReference type="RuleBase" id="RU000461"/>
    </source>
</evidence>
<evidence type="ECO:0008006" key="12">
    <source>
        <dbReference type="Google" id="ProtNLM"/>
    </source>
</evidence>
<dbReference type="EMBL" id="GL945443">
    <property type="protein sequence ID" value="EGO19696.1"/>
    <property type="molecule type" value="Genomic_DNA"/>
</dbReference>
<name>F8PBQ8_SERL9</name>
<dbReference type="InterPro" id="IPR036396">
    <property type="entry name" value="Cyt_P450_sf"/>
</dbReference>
<reference evidence="11" key="1">
    <citation type="submission" date="2011-04" db="EMBL/GenBank/DDBJ databases">
        <title>Evolution of plant cell wall degrading machinery underlies the functional diversity of forest fungi.</title>
        <authorList>
            <consortium name="US DOE Joint Genome Institute (JGI-PGF)"/>
            <person name="Eastwood D.C."/>
            <person name="Floudas D."/>
            <person name="Binder M."/>
            <person name="Majcherczyk A."/>
            <person name="Schneider P."/>
            <person name="Aerts A."/>
            <person name="Asiegbu F.O."/>
            <person name="Baker S.E."/>
            <person name="Barry K."/>
            <person name="Bendiksby M."/>
            <person name="Blumentritt M."/>
            <person name="Coutinho P.M."/>
            <person name="Cullen D."/>
            <person name="Cullen D."/>
            <person name="Gathman A."/>
            <person name="Goodell B."/>
            <person name="Henrissat B."/>
            <person name="Ihrmark K."/>
            <person name="Kauserud H."/>
            <person name="Kohler A."/>
            <person name="LaButti K."/>
            <person name="Lapidus A."/>
            <person name="Lavin J.L."/>
            <person name="Lee Y.-H."/>
            <person name="Lindquist E."/>
            <person name="Lilly W."/>
            <person name="Lucas S."/>
            <person name="Morin E."/>
            <person name="Murat C."/>
            <person name="Oguiza J.A."/>
            <person name="Park J."/>
            <person name="Pisabarro A.G."/>
            <person name="Riley R."/>
            <person name="Rosling A."/>
            <person name="Salamov A."/>
            <person name="Schmidt O."/>
            <person name="Schmutz J."/>
            <person name="Skrede I."/>
            <person name="Stenlid J."/>
            <person name="Wiebenga A."/>
            <person name="Xie X."/>
            <person name="Kues U."/>
            <person name="Hibbett D.S."/>
            <person name="Hoffmeister D."/>
            <person name="Hogberg N."/>
            <person name="Martin F."/>
            <person name="Grigoriev I.V."/>
            <person name="Watkinson S.C."/>
        </authorList>
    </citation>
    <scope>NUCLEOTIDE SEQUENCE</scope>
    <source>
        <strain evidence="11">S7.9</strain>
    </source>
</reference>
<dbReference type="GeneID" id="18813707"/>
<keyword evidence="8 10" id="KW-0503">Monooxygenase</keyword>
<keyword evidence="4 9" id="KW-0349">Heme</keyword>
<dbReference type="PRINTS" id="PR00385">
    <property type="entry name" value="P450"/>
</dbReference>
<dbReference type="KEGG" id="sla:SERLADRAFT_418456"/>
<comment type="similarity">
    <text evidence="3 10">Belongs to the cytochrome P450 family.</text>
</comment>
<comment type="cofactor">
    <cofactor evidence="1 9">
        <name>heme</name>
        <dbReference type="ChEBI" id="CHEBI:30413"/>
    </cofactor>
</comment>
<proteinExistence type="inferred from homology"/>
<accession>F8PBQ8</accession>
<dbReference type="OrthoDB" id="2789670at2759"/>
<evidence type="ECO:0000256" key="5">
    <source>
        <dbReference type="ARBA" id="ARBA00022723"/>
    </source>
</evidence>
<dbReference type="InterPro" id="IPR002401">
    <property type="entry name" value="Cyt_P450_E_grp-I"/>
</dbReference>
<dbReference type="GO" id="GO:0020037">
    <property type="term" value="F:heme binding"/>
    <property type="evidence" value="ECO:0007669"/>
    <property type="project" value="InterPro"/>
</dbReference>
<keyword evidence="6 10" id="KW-0560">Oxidoreductase</keyword>
<dbReference type="PROSITE" id="PS00086">
    <property type="entry name" value="CYTOCHROME_P450"/>
    <property type="match status" value="1"/>
</dbReference>
<evidence type="ECO:0000256" key="7">
    <source>
        <dbReference type="ARBA" id="ARBA00023004"/>
    </source>
</evidence>
<dbReference type="SUPFAM" id="SSF48264">
    <property type="entry name" value="Cytochrome P450"/>
    <property type="match status" value="1"/>
</dbReference>
<dbReference type="RefSeq" id="XP_007323829.1">
    <property type="nucleotide sequence ID" value="XM_007323767.1"/>
</dbReference>
<keyword evidence="7 9" id="KW-0408">Iron</keyword>
<evidence type="ECO:0000256" key="8">
    <source>
        <dbReference type="ARBA" id="ARBA00023033"/>
    </source>
</evidence>
<dbReference type="PANTHER" id="PTHR46300">
    <property type="entry name" value="P450, PUTATIVE (EUROFUNG)-RELATED-RELATED"/>
    <property type="match status" value="1"/>
</dbReference>
<protein>
    <recommendedName>
        <fullName evidence="12">Cytochrome P450</fullName>
    </recommendedName>
</protein>
<dbReference type="HOGENOM" id="CLU_001570_2_1_1"/>
<evidence type="ECO:0000256" key="3">
    <source>
        <dbReference type="ARBA" id="ARBA00010617"/>
    </source>
</evidence>
<dbReference type="Pfam" id="PF00067">
    <property type="entry name" value="p450"/>
    <property type="match status" value="1"/>
</dbReference>
<evidence type="ECO:0000256" key="2">
    <source>
        <dbReference type="ARBA" id="ARBA00005179"/>
    </source>
</evidence>
<keyword evidence="5 9" id="KW-0479">Metal-binding</keyword>
<dbReference type="AlphaFoldDB" id="F8PBQ8"/>
<feature type="binding site" description="axial binding residue" evidence="9">
    <location>
        <position position="429"/>
    </location>
    <ligand>
        <name>heme</name>
        <dbReference type="ChEBI" id="CHEBI:30413"/>
    </ligand>
    <ligandPart>
        <name>Fe</name>
        <dbReference type="ChEBI" id="CHEBI:18248"/>
    </ligandPart>
</feature>
<organism>
    <name type="scientific">Serpula lacrymans var. lacrymans (strain S7.9)</name>
    <name type="common">Dry rot fungus</name>
    <dbReference type="NCBI Taxonomy" id="578457"/>
    <lineage>
        <taxon>Eukaryota</taxon>
        <taxon>Fungi</taxon>
        <taxon>Dikarya</taxon>
        <taxon>Basidiomycota</taxon>
        <taxon>Agaricomycotina</taxon>
        <taxon>Agaricomycetes</taxon>
        <taxon>Agaricomycetidae</taxon>
        <taxon>Boletales</taxon>
        <taxon>Coniophorineae</taxon>
        <taxon>Serpulaceae</taxon>
        <taxon>Serpula</taxon>
    </lineage>
</organism>
<dbReference type="Gene3D" id="1.10.630.10">
    <property type="entry name" value="Cytochrome P450"/>
    <property type="match status" value="1"/>
</dbReference>
<evidence type="ECO:0000313" key="11">
    <source>
        <dbReference type="EMBL" id="EGO19696.1"/>
    </source>
</evidence>
<dbReference type="CDD" id="cd11065">
    <property type="entry name" value="CYP64-like"/>
    <property type="match status" value="1"/>
</dbReference>
<dbReference type="InterPro" id="IPR001128">
    <property type="entry name" value="Cyt_P450"/>
</dbReference>
<evidence type="ECO:0000256" key="6">
    <source>
        <dbReference type="ARBA" id="ARBA00023002"/>
    </source>
</evidence>
<dbReference type="GO" id="GO:0005506">
    <property type="term" value="F:iron ion binding"/>
    <property type="evidence" value="ECO:0007669"/>
    <property type="project" value="InterPro"/>
</dbReference>
<comment type="pathway">
    <text evidence="2">Secondary metabolite biosynthesis.</text>
</comment>
<dbReference type="InterPro" id="IPR017972">
    <property type="entry name" value="Cyt_P450_CS"/>
</dbReference>
<evidence type="ECO:0000256" key="1">
    <source>
        <dbReference type="ARBA" id="ARBA00001971"/>
    </source>
</evidence>
<sequence>MDVVRKNSVLSSISGGLAICVILGVAYRAKQRANKSSLPLPPGPPGGWFTRTPYSSFQIMEWVKEYGPVFSLQQGSERMVVIGGHQEAYDIMEKEGAYLQDRPRWIAARDMLSNGLDPVLVGAGERLKKYPNVGLQAKAAESYEPIQLDNAKNMIVDILQDPKEHAKHALRYAVAAVLQITYGKNTPTTNTSPEIIQIERILKRFHYAMRPNGFYVDGFPFLKYVPGYASYLKQWHQDEIGLYRRQLQRVEDELASGDSGPSFARYLIENPNEHGLSEGEMAYLSGAFYGAGADTTAVAITIMVMAAARFPEAQAKVQEELDEVIGHGRAPSFADQSLLPQLQAWILETLRWRPVVLLGFCHRATKDIVWNNFLIPSGTTVLGNHWTISRDAKVFPNPETFDPQRWLDDNGQVRDNLKFFSFGFGRRVCPGQQVGHRSLFITAALLLWAFKLSEDPSAPIDDKAFSDGVVAFLQPFTVKFEPRFEEGSLRTMME</sequence>
<gene>
    <name evidence="11" type="ORF">SERLADRAFT_418456</name>
</gene>
<dbReference type="InterPro" id="IPR050364">
    <property type="entry name" value="Cytochrome_P450_fung"/>
</dbReference>